<dbReference type="AlphaFoldDB" id="A0A5J5D8X3"/>
<dbReference type="EMBL" id="VOFY01000009">
    <property type="protein sequence ID" value="KAA8589400.1"/>
    <property type="molecule type" value="Genomic_DNA"/>
</dbReference>
<protein>
    <submittedName>
        <fullName evidence="2">Uncharacterized protein</fullName>
    </submittedName>
</protein>
<sequence>MATGKLEPWSKQVCFGISLKNQSHGGKLLPSRSQRKADLHLHFSFETTLWHHCGRKKPETFASLETGDQPVLIISETAMCLGGHDCPPAPMVCVNSDNIFFVQSLFHACQCSNMGGSKATKRQNTFKMQPIYVGNLECRVNRGAVDGNGRASGCKEKTKEENFEAEQYQMNWASSLPKVLLSTVKMITWLLKATTFSVNRLVTSVNKQVVLTTLSAVLSLSSYASQPTDKVDNKNRTPTPGGEYKSWKSKPVSTEGQYISALLHSQWPFSLSSLINNRLTAKFAQPVLSQAQRRVEGRALTPPRADKTTTFHPDTSMFDFGKQQQMNINKMDVNMIPTAQERHGCRPTETKLN</sequence>
<dbReference type="Proteomes" id="UP000327493">
    <property type="component" value="Chromosome 9"/>
</dbReference>
<evidence type="ECO:0000313" key="2">
    <source>
        <dbReference type="EMBL" id="KAA8589400.1"/>
    </source>
</evidence>
<proteinExistence type="predicted"/>
<evidence type="ECO:0000256" key="1">
    <source>
        <dbReference type="SAM" id="MobiDB-lite"/>
    </source>
</evidence>
<organism evidence="2 3">
    <name type="scientific">Etheostoma spectabile</name>
    <name type="common">orangethroat darter</name>
    <dbReference type="NCBI Taxonomy" id="54343"/>
    <lineage>
        <taxon>Eukaryota</taxon>
        <taxon>Metazoa</taxon>
        <taxon>Chordata</taxon>
        <taxon>Craniata</taxon>
        <taxon>Vertebrata</taxon>
        <taxon>Euteleostomi</taxon>
        <taxon>Actinopterygii</taxon>
        <taxon>Neopterygii</taxon>
        <taxon>Teleostei</taxon>
        <taxon>Neoteleostei</taxon>
        <taxon>Acanthomorphata</taxon>
        <taxon>Eupercaria</taxon>
        <taxon>Perciformes</taxon>
        <taxon>Percoidei</taxon>
        <taxon>Percidae</taxon>
        <taxon>Etheostomatinae</taxon>
        <taxon>Etheostoma</taxon>
    </lineage>
</organism>
<gene>
    <name evidence="2" type="ORF">FQN60_012765</name>
</gene>
<feature type="region of interest" description="Disordered" evidence="1">
    <location>
        <begin position="226"/>
        <end position="249"/>
    </location>
</feature>
<accession>A0A5J5D8X3</accession>
<reference evidence="2 3" key="1">
    <citation type="submission" date="2019-08" db="EMBL/GenBank/DDBJ databases">
        <title>A chromosome-level genome assembly, high-density linkage maps, and genome scans reveal the genomic architecture of hybrid incompatibilities underlying speciation via character displacement in darters (Percidae: Etheostominae).</title>
        <authorList>
            <person name="Moran R.L."/>
            <person name="Catchen J.M."/>
            <person name="Fuller R.C."/>
        </authorList>
    </citation>
    <scope>NUCLEOTIDE SEQUENCE [LARGE SCALE GENOMIC DNA]</scope>
    <source>
        <strain evidence="2">EspeVRDwgs_2016</strain>
        <tissue evidence="2">Muscle</tissue>
    </source>
</reference>
<comment type="caution">
    <text evidence="2">The sequence shown here is derived from an EMBL/GenBank/DDBJ whole genome shotgun (WGS) entry which is preliminary data.</text>
</comment>
<keyword evidence="3" id="KW-1185">Reference proteome</keyword>
<name>A0A5J5D8X3_9PERO</name>
<evidence type="ECO:0000313" key="3">
    <source>
        <dbReference type="Proteomes" id="UP000327493"/>
    </source>
</evidence>